<name>A0A4E0R6J9_FASHE</name>
<dbReference type="PANTHER" id="PTHR47049">
    <property type="entry name" value="PIEZO-TYPE MECHANOSENSITIVE ION CHANNEL HOMOLOG"/>
    <property type="match status" value="1"/>
</dbReference>
<dbReference type="Pfam" id="PF24874">
    <property type="entry name" value="Piezo_THU9_anchor"/>
    <property type="match status" value="1"/>
</dbReference>
<feature type="transmembrane region" description="Helical" evidence="1">
    <location>
        <begin position="244"/>
        <end position="263"/>
    </location>
</feature>
<dbReference type="Proteomes" id="UP000230066">
    <property type="component" value="Unassembled WGS sequence"/>
</dbReference>
<keyword evidence="1" id="KW-1133">Transmembrane helix</keyword>
<dbReference type="InterPro" id="IPR056768">
    <property type="entry name" value="THU_Piezo"/>
</dbReference>
<evidence type="ECO:0000313" key="4">
    <source>
        <dbReference type="EMBL" id="THD17968.1"/>
    </source>
</evidence>
<keyword evidence="1" id="KW-0812">Transmembrane</keyword>
<dbReference type="PANTHER" id="PTHR47049:SF2">
    <property type="entry name" value="PIEZO-TYPE MECHANOSENSITIVE ION CHANNEL HOMOLOG"/>
    <property type="match status" value="1"/>
</dbReference>
<evidence type="ECO:0000259" key="3">
    <source>
        <dbReference type="Pfam" id="PF24874"/>
    </source>
</evidence>
<gene>
    <name evidence="4" type="ORF">D915_011191</name>
</gene>
<reference evidence="4" key="1">
    <citation type="submission" date="2019-03" db="EMBL/GenBank/DDBJ databases">
        <title>Improved annotation for the trematode Fasciola hepatica.</title>
        <authorList>
            <person name="Choi Y.-J."/>
            <person name="Martin J."/>
            <person name="Mitreva M."/>
        </authorList>
    </citation>
    <scope>NUCLEOTIDE SEQUENCE [LARGE SCALE GENOMIC DNA]</scope>
</reference>
<evidence type="ECO:0000259" key="2">
    <source>
        <dbReference type="Pfam" id="PF23188"/>
    </source>
</evidence>
<dbReference type="GO" id="GO:0008381">
    <property type="term" value="F:mechanosensitive monoatomic ion channel activity"/>
    <property type="evidence" value="ECO:0007669"/>
    <property type="project" value="InterPro"/>
</dbReference>
<evidence type="ECO:0000313" key="5">
    <source>
        <dbReference type="Proteomes" id="UP000230066"/>
    </source>
</evidence>
<feature type="domain" description="Piezo transmembrane helical unit" evidence="2">
    <location>
        <begin position="2"/>
        <end position="108"/>
    </location>
</feature>
<keyword evidence="5" id="KW-1185">Reference proteome</keyword>
<evidence type="ECO:0000256" key="1">
    <source>
        <dbReference type="SAM" id="Phobius"/>
    </source>
</evidence>
<feature type="transmembrane region" description="Helical" evidence="1">
    <location>
        <begin position="275"/>
        <end position="296"/>
    </location>
</feature>
<dbReference type="InterPro" id="IPR056770">
    <property type="entry name" value="Piezo_THU9_anchor"/>
</dbReference>
<feature type="domain" description="Piezo THU9 and anchor" evidence="3">
    <location>
        <begin position="201"/>
        <end position="297"/>
    </location>
</feature>
<feature type="transmembrane region" description="Helical" evidence="1">
    <location>
        <begin position="203"/>
        <end position="224"/>
    </location>
</feature>
<feature type="transmembrane region" description="Helical" evidence="1">
    <location>
        <begin position="30"/>
        <end position="48"/>
    </location>
</feature>
<dbReference type="InterPro" id="IPR027272">
    <property type="entry name" value="Piezo"/>
</dbReference>
<dbReference type="Pfam" id="PF23188">
    <property type="entry name" value="THU_Piezo1"/>
    <property type="match status" value="1"/>
</dbReference>
<accession>A0A4E0R6J9</accession>
<dbReference type="GO" id="GO:0016020">
    <property type="term" value="C:membrane"/>
    <property type="evidence" value="ECO:0007669"/>
    <property type="project" value="InterPro"/>
</dbReference>
<keyword evidence="1" id="KW-0472">Membrane</keyword>
<comment type="caution">
    <text evidence="4">The sequence shown here is derived from an EMBL/GenBank/DDBJ whole genome shotgun (WGS) entry which is preliminary data.</text>
</comment>
<protein>
    <submittedName>
        <fullName evidence="4">Piezo-type mechanosensitive ion channel component</fullName>
    </submittedName>
</protein>
<dbReference type="AlphaFoldDB" id="A0A4E0R6J9"/>
<organism evidence="4 5">
    <name type="scientific">Fasciola hepatica</name>
    <name type="common">Liver fluke</name>
    <dbReference type="NCBI Taxonomy" id="6192"/>
    <lineage>
        <taxon>Eukaryota</taxon>
        <taxon>Metazoa</taxon>
        <taxon>Spiralia</taxon>
        <taxon>Lophotrochozoa</taxon>
        <taxon>Platyhelminthes</taxon>
        <taxon>Trematoda</taxon>
        <taxon>Digenea</taxon>
        <taxon>Plagiorchiida</taxon>
        <taxon>Echinostomata</taxon>
        <taxon>Echinostomatoidea</taxon>
        <taxon>Fasciolidae</taxon>
        <taxon>Fasciola</taxon>
    </lineage>
</organism>
<sequence>MRSSTILSLPYPLTVFLWGMLSVPRPTKTFWIFSITYTEVVIVIKYIFQFRFIYFNDPLEKPSVSAEKLWLPRLFGLDKNDHYALFDLIQLISLFLHRGYLKNNGLWRDHTEFAQDLELVVEENRAVQMRRASRHSVERPKRESSSHALLEGENFNNQVLSTSQQLSTIIPRMSAASKSWNPFAKLHRFYQMTDPRYNKKVDVYIYMFLCEFIAFWIMIFGYVSFGPSTGMGDNAFEFIKSNRIPLPFISMLLVQFIFIIIDRGLYLQKQALGKFIFQIIYVLLIHGWLSFILPHIT</sequence>
<proteinExistence type="predicted"/>
<dbReference type="EMBL" id="JXXN02018850">
    <property type="protein sequence ID" value="THD17968.1"/>
    <property type="molecule type" value="Genomic_DNA"/>
</dbReference>
<feature type="transmembrane region" description="Helical" evidence="1">
    <location>
        <begin position="6"/>
        <end position="23"/>
    </location>
</feature>